<accession>A0A6J8DCN4</accession>
<evidence type="ECO:0000259" key="1">
    <source>
        <dbReference type="Pfam" id="PF03281"/>
    </source>
</evidence>
<keyword evidence="3" id="KW-1185">Reference proteome</keyword>
<name>A0A6J8DCN4_MYTCO</name>
<reference evidence="2 3" key="1">
    <citation type="submission" date="2020-06" db="EMBL/GenBank/DDBJ databases">
        <authorList>
            <person name="Li R."/>
            <person name="Bekaert M."/>
        </authorList>
    </citation>
    <scope>NUCLEOTIDE SEQUENCE [LARGE SCALE GENOMIC DNA]</scope>
    <source>
        <strain evidence="3">wild</strain>
    </source>
</reference>
<evidence type="ECO:0000313" key="3">
    <source>
        <dbReference type="Proteomes" id="UP000507470"/>
    </source>
</evidence>
<protein>
    <recommendedName>
        <fullName evidence="1">Mab-21-like nucleotidyltransferase domain-containing protein</fullName>
    </recommendedName>
</protein>
<evidence type="ECO:0000313" key="2">
    <source>
        <dbReference type="EMBL" id="CAC5404854.1"/>
    </source>
</evidence>
<dbReference type="InterPro" id="IPR046903">
    <property type="entry name" value="Mab-21-like_nuc_Trfase"/>
</dbReference>
<dbReference type="EMBL" id="CACVKT020007046">
    <property type="protein sequence ID" value="CAC5404854.1"/>
    <property type="molecule type" value="Genomic_DNA"/>
</dbReference>
<dbReference type="OrthoDB" id="10333579at2759"/>
<proteinExistence type="predicted"/>
<dbReference type="Pfam" id="PF03281">
    <property type="entry name" value="Mab-21"/>
    <property type="match status" value="1"/>
</dbReference>
<gene>
    <name evidence="2" type="ORF">MCOR_38597</name>
</gene>
<organism evidence="2 3">
    <name type="scientific">Mytilus coruscus</name>
    <name type="common">Sea mussel</name>
    <dbReference type="NCBI Taxonomy" id="42192"/>
    <lineage>
        <taxon>Eukaryota</taxon>
        <taxon>Metazoa</taxon>
        <taxon>Spiralia</taxon>
        <taxon>Lophotrochozoa</taxon>
        <taxon>Mollusca</taxon>
        <taxon>Bivalvia</taxon>
        <taxon>Autobranchia</taxon>
        <taxon>Pteriomorphia</taxon>
        <taxon>Mytilida</taxon>
        <taxon>Mytiloidea</taxon>
        <taxon>Mytilidae</taxon>
        <taxon>Mytilinae</taxon>
        <taxon>Mytilus</taxon>
    </lineage>
</organism>
<dbReference type="Proteomes" id="UP000507470">
    <property type="component" value="Unassembled WGS sequence"/>
</dbReference>
<dbReference type="AlphaFoldDB" id="A0A6J8DCN4"/>
<feature type="domain" description="Mab-21-like nucleotidyltransferase" evidence="1">
    <location>
        <begin position="248"/>
        <end position="344"/>
    </location>
</feature>
<sequence length="344" mass="39358">MGYIKKNKDPGYPSFYRDIWKSMDYESVVTFYTGGSDKKIYINDFTKSYTFLIIINEISPESVQTVHERNQKQAGRPTKRSSKAFKFYSNISTRKENSSADGDYILESNFKILRSLQKHSTVDVENNANGIQAECDNTDNISSMPALFYYTNEEFFFTDEFLHNIGISTDYVFVSGSKAEDLDIKGSDTDIMHVIDSADEIDGKIRVQDGFLFDSTSDTTTPGYISIIKVKNGILTDSDYSSSQFISDRKDEIECRFNSAIITYKHCPSISTSNSGIEIDNIYCLQSEKWPRIAAEFANRNRCFEWPSKELVFHITESGCHIVPKSAADNQNGDYHFHKQKMHW</sequence>